<sequence length="60" mass="7143">MAFGTCAGCREMLWLNEEYKRYSQFGKCSKCNYEFYYCENSKECFMLHILNCNMPKRSAA</sequence>
<reference evidence="1" key="1">
    <citation type="journal article" date="2015" name="Nature">
        <title>Complex archaea that bridge the gap between prokaryotes and eukaryotes.</title>
        <authorList>
            <person name="Spang A."/>
            <person name="Saw J.H."/>
            <person name="Jorgensen S.L."/>
            <person name="Zaremba-Niedzwiedzka K."/>
            <person name="Martijn J."/>
            <person name="Lind A.E."/>
            <person name="van Eijk R."/>
            <person name="Schleper C."/>
            <person name="Guy L."/>
            <person name="Ettema T.J."/>
        </authorList>
    </citation>
    <scope>NUCLEOTIDE SEQUENCE</scope>
</reference>
<organism evidence="1">
    <name type="scientific">marine sediment metagenome</name>
    <dbReference type="NCBI Taxonomy" id="412755"/>
    <lineage>
        <taxon>unclassified sequences</taxon>
        <taxon>metagenomes</taxon>
        <taxon>ecological metagenomes</taxon>
    </lineage>
</organism>
<dbReference type="EMBL" id="LAZR01019273">
    <property type="protein sequence ID" value="KKL93140.1"/>
    <property type="molecule type" value="Genomic_DNA"/>
</dbReference>
<comment type="caution">
    <text evidence="1">The sequence shown here is derived from an EMBL/GenBank/DDBJ whole genome shotgun (WGS) entry which is preliminary data.</text>
</comment>
<dbReference type="AlphaFoldDB" id="A0A0F9IH86"/>
<gene>
    <name evidence="1" type="ORF">LCGC14_1877670</name>
</gene>
<evidence type="ECO:0000313" key="1">
    <source>
        <dbReference type="EMBL" id="KKL93140.1"/>
    </source>
</evidence>
<accession>A0A0F9IH86</accession>
<protein>
    <submittedName>
        <fullName evidence="1">Uncharacterized protein</fullName>
    </submittedName>
</protein>
<name>A0A0F9IH86_9ZZZZ</name>
<proteinExistence type="predicted"/>